<keyword evidence="2" id="KW-0732">Signal</keyword>
<feature type="chain" id="PRO_5022070120" evidence="2">
    <location>
        <begin position="24"/>
        <end position="816"/>
    </location>
</feature>
<keyword evidence="4" id="KW-0645">Protease</keyword>
<dbReference type="InterPro" id="IPR013783">
    <property type="entry name" value="Ig-like_fold"/>
</dbReference>
<dbReference type="OrthoDB" id="237792at2"/>
<accession>A0A518HB00</accession>
<protein>
    <submittedName>
        <fullName evidence="4">Putative subtilase-type serine protease</fullName>
        <ecNumber evidence="4">3.4.21.-</ecNumber>
    </submittedName>
</protein>
<dbReference type="Pfam" id="PF04151">
    <property type="entry name" value="PPC"/>
    <property type="match status" value="1"/>
</dbReference>
<dbReference type="Proteomes" id="UP000317835">
    <property type="component" value="Chromosome"/>
</dbReference>
<organism evidence="4 5">
    <name type="scientific">Tautonia plasticadhaerens</name>
    <dbReference type="NCBI Taxonomy" id="2527974"/>
    <lineage>
        <taxon>Bacteria</taxon>
        <taxon>Pseudomonadati</taxon>
        <taxon>Planctomycetota</taxon>
        <taxon>Planctomycetia</taxon>
        <taxon>Isosphaerales</taxon>
        <taxon>Isosphaeraceae</taxon>
        <taxon>Tautonia</taxon>
    </lineage>
</organism>
<dbReference type="AlphaFoldDB" id="A0A518HB00"/>
<sequence precursor="true">MRSLRFPPPAALAVLLAASAASASSPDLSSVLPPGGQRGTELELALSGARLGDAQQILWYQPGIETLGIEKVDDNNVKAKIRIAPDARLGLYDLRVRTATGLSHLRTFSVGAYPEVAEAEPNNDFQAPQEIPLGVTVVGVAENEDDDYFIIQATKGQRITAEVEGIRLGKTLFDPYVAILNTDRFELARSDDASLVRQDGIVQLVAPEDGRYVVQVRESSYQGNGNCHYRLHVGHFPRPRAVVPAGGPLGETIEVLWLGDVEGDRTEAVTLPAEPDPTFGLVAEDDRGVSPAPYPFRLSPFGNVIEAEPNESHDQAVPFAPPMALNGVIERDGDVDHFAFEAKAGQVLDVRVFARSLGSPLDAVLWVAKQGGDTIGASDDQGGPDSYYRFSAPEDGRYVVGIRDHLTKGSPTHAYRIEVTPVAPKLTISPQNENPQIGVINAPVPRGNRVALLLNAGRADFGGDLTFAASDLPPGVTFEADTMTANIAQMPVLLSAAADAPASGSLANLAGTPTDPNLASVPSELSHTVELVQGANNVPFWTRTVGRLAVGVTEEAPYSIEVVEPKVPIVRNGSMQLKVVATRAEGFTAPISVYLPWNPPGIGSAGGVAIPEGQTEALIPINANDNAPLQTWKVVVNGASGGPTGPVVVSSQLAPLTVAEKFLTLEFQRASGEQGAQVPLLVKVNKLADFEGEATVTLVGLPNAATTEVKTITRDTPELVFPISIAAETPEGTHKNLFCQVVVTQHGEPILHNLGSTELRVDKPLPKEEPKAEAAATAPEPPKEAPAKPLSPLEKLRLEQQERNKAKPDAAAGGDE</sequence>
<evidence type="ECO:0000256" key="2">
    <source>
        <dbReference type="SAM" id="SignalP"/>
    </source>
</evidence>
<feature type="domain" description="Peptidase C-terminal archaeal/bacterial" evidence="3">
    <location>
        <begin position="334"/>
        <end position="403"/>
    </location>
</feature>
<gene>
    <name evidence="4" type="ORF">ElP_59810</name>
</gene>
<feature type="signal peptide" evidence="2">
    <location>
        <begin position="1"/>
        <end position="23"/>
    </location>
</feature>
<dbReference type="GO" id="GO:0006508">
    <property type="term" value="P:proteolysis"/>
    <property type="evidence" value="ECO:0007669"/>
    <property type="project" value="UniProtKB-KW"/>
</dbReference>
<dbReference type="GO" id="GO:0008233">
    <property type="term" value="F:peptidase activity"/>
    <property type="evidence" value="ECO:0007669"/>
    <property type="project" value="UniProtKB-KW"/>
</dbReference>
<feature type="compositionally biased region" description="Basic and acidic residues" evidence="1">
    <location>
        <begin position="794"/>
        <end position="808"/>
    </location>
</feature>
<evidence type="ECO:0000259" key="3">
    <source>
        <dbReference type="Pfam" id="PF04151"/>
    </source>
</evidence>
<proteinExistence type="predicted"/>
<feature type="compositionally biased region" description="Basic and acidic residues" evidence="1">
    <location>
        <begin position="759"/>
        <end position="772"/>
    </location>
</feature>
<dbReference type="InterPro" id="IPR007280">
    <property type="entry name" value="Peptidase_C_arc/bac"/>
</dbReference>
<dbReference type="Gene3D" id="2.60.40.10">
    <property type="entry name" value="Immunoglobulins"/>
    <property type="match status" value="1"/>
</dbReference>
<dbReference type="EC" id="3.4.21.-" evidence="4"/>
<dbReference type="Gene3D" id="2.60.120.380">
    <property type="match status" value="2"/>
</dbReference>
<evidence type="ECO:0000313" key="4">
    <source>
        <dbReference type="EMBL" id="QDV38033.1"/>
    </source>
</evidence>
<feature type="region of interest" description="Disordered" evidence="1">
    <location>
        <begin position="754"/>
        <end position="816"/>
    </location>
</feature>
<name>A0A518HB00_9BACT</name>
<evidence type="ECO:0000256" key="1">
    <source>
        <dbReference type="SAM" id="MobiDB-lite"/>
    </source>
</evidence>
<dbReference type="RefSeq" id="WP_145276233.1">
    <property type="nucleotide sequence ID" value="NZ_CP036426.1"/>
</dbReference>
<dbReference type="KEGG" id="tpla:ElP_59810"/>
<keyword evidence="5" id="KW-1185">Reference proteome</keyword>
<reference evidence="4 5" key="1">
    <citation type="submission" date="2019-02" db="EMBL/GenBank/DDBJ databases">
        <title>Deep-cultivation of Planctomycetes and their phenomic and genomic characterization uncovers novel biology.</title>
        <authorList>
            <person name="Wiegand S."/>
            <person name="Jogler M."/>
            <person name="Boedeker C."/>
            <person name="Pinto D."/>
            <person name="Vollmers J."/>
            <person name="Rivas-Marin E."/>
            <person name="Kohn T."/>
            <person name="Peeters S.H."/>
            <person name="Heuer A."/>
            <person name="Rast P."/>
            <person name="Oberbeckmann S."/>
            <person name="Bunk B."/>
            <person name="Jeske O."/>
            <person name="Meyerdierks A."/>
            <person name="Storesund J.E."/>
            <person name="Kallscheuer N."/>
            <person name="Luecker S."/>
            <person name="Lage O.M."/>
            <person name="Pohl T."/>
            <person name="Merkel B.J."/>
            <person name="Hornburger P."/>
            <person name="Mueller R.-W."/>
            <person name="Bruemmer F."/>
            <person name="Labrenz M."/>
            <person name="Spormann A.M."/>
            <person name="Op den Camp H."/>
            <person name="Overmann J."/>
            <person name="Amann R."/>
            <person name="Jetten M.S.M."/>
            <person name="Mascher T."/>
            <person name="Medema M.H."/>
            <person name="Devos D.P."/>
            <person name="Kaster A.-K."/>
            <person name="Ovreas L."/>
            <person name="Rohde M."/>
            <person name="Galperin M.Y."/>
            <person name="Jogler C."/>
        </authorList>
    </citation>
    <scope>NUCLEOTIDE SEQUENCE [LARGE SCALE GENOMIC DNA]</scope>
    <source>
        <strain evidence="4 5">ElP</strain>
    </source>
</reference>
<evidence type="ECO:0000313" key="5">
    <source>
        <dbReference type="Proteomes" id="UP000317835"/>
    </source>
</evidence>
<dbReference type="EMBL" id="CP036426">
    <property type="protein sequence ID" value="QDV38033.1"/>
    <property type="molecule type" value="Genomic_DNA"/>
</dbReference>
<keyword evidence="4" id="KW-0378">Hydrolase</keyword>